<sequence>MARWAGAEIASAWILPNEDPVPDEKTWSGRVQIGGVINIDPHRRRMIGVAGAVAEHLWFGGWIENFDPDDSSISESDWHLAGSEPGHSDDALWKAVESTGRMLRLDGPVWPRVLHEARRLIVGARGFLG</sequence>
<dbReference type="STRING" id="1505087.AYJ54_07855"/>
<evidence type="ECO:0000313" key="1">
    <source>
        <dbReference type="EMBL" id="OAF11765.1"/>
    </source>
</evidence>
<protein>
    <submittedName>
        <fullName evidence="1">Uncharacterized protein</fullName>
    </submittedName>
</protein>
<accession>A0A176YY12</accession>
<reference evidence="1 2" key="1">
    <citation type="submission" date="2016-03" db="EMBL/GenBank/DDBJ databases">
        <title>Draft Genome Sequence of the Strain BR 10245 (Bradyrhizobium sp.) isolated from nodules of Centrolobium paraense.</title>
        <authorList>
            <person name="Simoes-Araujo J.L.Sr."/>
            <person name="Barauna A.C."/>
            <person name="Silva K."/>
            <person name="Zilli J.E."/>
        </authorList>
    </citation>
    <scope>NUCLEOTIDE SEQUENCE [LARGE SCALE GENOMIC DNA]</scope>
    <source>
        <strain evidence="1 2">BR 10245</strain>
    </source>
</reference>
<organism evidence="1 2">
    <name type="scientific">Bradyrhizobium centrolobii</name>
    <dbReference type="NCBI Taxonomy" id="1505087"/>
    <lineage>
        <taxon>Bacteria</taxon>
        <taxon>Pseudomonadati</taxon>
        <taxon>Pseudomonadota</taxon>
        <taxon>Alphaproteobacteria</taxon>
        <taxon>Hyphomicrobiales</taxon>
        <taxon>Nitrobacteraceae</taxon>
        <taxon>Bradyrhizobium</taxon>
    </lineage>
</organism>
<comment type="caution">
    <text evidence="1">The sequence shown here is derived from an EMBL/GenBank/DDBJ whole genome shotgun (WGS) entry which is preliminary data.</text>
</comment>
<name>A0A176YY12_9BRAD</name>
<dbReference type="Proteomes" id="UP000076959">
    <property type="component" value="Unassembled WGS sequence"/>
</dbReference>
<proteinExistence type="predicted"/>
<dbReference type="EMBL" id="LUUB01000045">
    <property type="protein sequence ID" value="OAF11765.1"/>
    <property type="molecule type" value="Genomic_DNA"/>
</dbReference>
<keyword evidence="2" id="KW-1185">Reference proteome</keyword>
<gene>
    <name evidence="1" type="ORF">AYJ54_07855</name>
</gene>
<evidence type="ECO:0000313" key="2">
    <source>
        <dbReference type="Proteomes" id="UP000076959"/>
    </source>
</evidence>
<dbReference type="AlphaFoldDB" id="A0A176YY12"/>